<feature type="transmembrane region" description="Helical" evidence="5">
    <location>
        <begin position="235"/>
        <end position="255"/>
    </location>
</feature>
<keyword evidence="8" id="KW-1185">Reference proteome</keyword>
<feature type="transmembrane region" description="Helical" evidence="5">
    <location>
        <begin position="276"/>
        <end position="303"/>
    </location>
</feature>
<dbReference type="Proteomes" id="UP000319731">
    <property type="component" value="Unassembled WGS sequence"/>
</dbReference>
<evidence type="ECO:0000256" key="2">
    <source>
        <dbReference type="ARBA" id="ARBA00022692"/>
    </source>
</evidence>
<dbReference type="InterPro" id="IPR011701">
    <property type="entry name" value="MFS"/>
</dbReference>
<evidence type="ECO:0000313" key="7">
    <source>
        <dbReference type="EMBL" id="TPX37667.1"/>
    </source>
</evidence>
<evidence type="ECO:0000313" key="8">
    <source>
        <dbReference type="Proteomes" id="UP000319731"/>
    </source>
</evidence>
<proteinExistence type="predicted"/>
<dbReference type="OrthoDB" id="2112996at2759"/>
<feature type="transmembrane region" description="Helical" evidence="5">
    <location>
        <begin position="365"/>
        <end position="384"/>
    </location>
</feature>
<organism evidence="7 8">
    <name type="scientific">Synchytrium microbalum</name>
    <dbReference type="NCBI Taxonomy" id="1806994"/>
    <lineage>
        <taxon>Eukaryota</taxon>
        <taxon>Fungi</taxon>
        <taxon>Fungi incertae sedis</taxon>
        <taxon>Chytridiomycota</taxon>
        <taxon>Chytridiomycota incertae sedis</taxon>
        <taxon>Chytridiomycetes</taxon>
        <taxon>Synchytriales</taxon>
        <taxon>Synchytriaceae</taxon>
        <taxon>Synchytrium</taxon>
    </lineage>
</organism>
<dbReference type="PROSITE" id="PS50850">
    <property type="entry name" value="MFS"/>
    <property type="match status" value="1"/>
</dbReference>
<name>A0A507C9C3_9FUNG</name>
<accession>A0A507C9C3</accession>
<dbReference type="GO" id="GO:0005886">
    <property type="term" value="C:plasma membrane"/>
    <property type="evidence" value="ECO:0007669"/>
    <property type="project" value="TreeGrafter"/>
</dbReference>
<dbReference type="RefSeq" id="XP_031027578.1">
    <property type="nucleotide sequence ID" value="XM_031166501.1"/>
</dbReference>
<protein>
    <recommendedName>
        <fullName evidence="6">Major facilitator superfamily (MFS) profile domain-containing protein</fullName>
    </recommendedName>
</protein>
<evidence type="ECO:0000256" key="1">
    <source>
        <dbReference type="ARBA" id="ARBA00004141"/>
    </source>
</evidence>
<sequence length="516" mass="55710">MSRVSFTLPVPEAATEMLGQDTLIDDDVNHPSHTRESLLKQGAEQYAKFPAEKGSLLLPPAAQSIDDFNPMAWPDRKKTMALILIGMSTFLVPLATTAFLPAILTIEAEFNTSANVINVSVSTFILMIGAGPVILGPLSNLIGRRPIYMWGCLAYAVFAVGAALSPNVASLIVFRLLQAIAASPSTALSAASVADMYDISRRGSMMGAIMIGPLVAPAVAPALGGVIAQHLGWRAIFWMQVILGGIVFVLQFFLLPETFKPKKDPVTGKLPRYNPFSAIVVLANPAIVWSAAFGGIGFGLYYLVAVTIQITYYTQYAYNETQLGLALLGNAFGMLVGAIVGGRFSDWSRRKLIARYGPGVPEYRLYAIFPAVLLMPAGFLWYGWSVQEQANSVVPLVGLFFSGVAVMIVSVACSAYGIDSMTWRASDVSSGANLLRMSFAAITPQFAPQMYTALGNGWMFTVAVGFFLLCCCSVPFFIKYGHKYRPKPPAGWGQVPSAKTEQAVEAIKIEEEYEMP</sequence>
<dbReference type="AlphaFoldDB" id="A0A507C9C3"/>
<evidence type="ECO:0000256" key="5">
    <source>
        <dbReference type="SAM" id="Phobius"/>
    </source>
</evidence>
<feature type="transmembrane region" description="Helical" evidence="5">
    <location>
        <begin position="147"/>
        <end position="166"/>
    </location>
</feature>
<dbReference type="PANTHER" id="PTHR23502">
    <property type="entry name" value="MAJOR FACILITATOR SUPERFAMILY"/>
    <property type="match status" value="1"/>
</dbReference>
<feature type="transmembrane region" description="Helical" evidence="5">
    <location>
        <begin position="81"/>
        <end position="104"/>
    </location>
</feature>
<comment type="subcellular location">
    <subcellularLocation>
        <location evidence="1">Membrane</location>
        <topology evidence="1">Multi-pass membrane protein</topology>
    </subcellularLocation>
</comment>
<feature type="transmembrane region" description="Helical" evidence="5">
    <location>
        <begin position="116"/>
        <end position="135"/>
    </location>
</feature>
<comment type="caution">
    <text evidence="7">The sequence shown here is derived from an EMBL/GenBank/DDBJ whole genome shotgun (WGS) entry which is preliminary data.</text>
</comment>
<dbReference type="InterPro" id="IPR036259">
    <property type="entry name" value="MFS_trans_sf"/>
</dbReference>
<dbReference type="CDD" id="cd17323">
    <property type="entry name" value="MFS_Tpo1_MDR_like"/>
    <property type="match status" value="1"/>
</dbReference>
<dbReference type="SUPFAM" id="SSF103473">
    <property type="entry name" value="MFS general substrate transporter"/>
    <property type="match status" value="1"/>
</dbReference>
<dbReference type="PANTHER" id="PTHR23502:SF64">
    <property type="entry name" value="TRANSPORTER, PUTATIVE (AFU_ORTHOLOGUE AFUA_3G11760)-RELATED"/>
    <property type="match status" value="1"/>
</dbReference>
<reference evidence="7 8" key="1">
    <citation type="journal article" date="2019" name="Sci. Rep.">
        <title>Comparative genomics of chytrid fungi reveal insights into the obligate biotrophic and pathogenic lifestyle of Synchytrium endobioticum.</title>
        <authorList>
            <person name="van de Vossenberg B.T.L.H."/>
            <person name="Warris S."/>
            <person name="Nguyen H.D.T."/>
            <person name="van Gent-Pelzer M.P.E."/>
            <person name="Joly D.L."/>
            <person name="van de Geest H.C."/>
            <person name="Bonants P.J.M."/>
            <person name="Smith D.S."/>
            <person name="Levesque C.A."/>
            <person name="van der Lee T.A.J."/>
        </authorList>
    </citation>
    <scope>NUCLEOTIDE SEQUENCE [LARGE SCALE GENOMIC DNA]</scope>
    <source>
        <strain evidence="7 8">JEL517</strain>
    </source>
</reference>
<feature type="transmembrane region" description="Helical" evidence="5">
    <location>
        <begin position="457"/>
        <end position="478"/>
    </location>
</feature>
<dbReference type="GeneID" id="42001798"/>
<evidence type="ECO:0000256" key="3">
    <source>
        <dbReference type="ARBA" id="ARBA00022989"/>
    </source>
</evidence>
<keyword evidence="4 5" id="KW-0472">Membrane</keyword>
<dbReference type="STRING" id="1806994.A0A507C9C3"/>
<dbReference type="EMBL" id="QEAO01000002">
    <property type="protein sequence ID" value="TPX37667.1"/>
    <property type="molecule type" value="Genomic_DNA"/>
</dbReference>
<evidence type="ECO:0000259" key="6">
    <source>
        <dbReference type="PROSITE" id="PS50850"/>
    </source>
</evidence>
<dbReference type="Gene3D" id="1.20.1720.10">
    <property type="entry name" value="Multidrug resistance protein D"/>
    <property type="match status" value="1"/>
</dbReference>
<feature type="transmembrane region" description="Helical" evidence="5">
    <location>
        <begin position="206"/>
        <end position="229"/>
    </location>
</feature>
<dbReference type="Pfam" id="PF07690">
    <property type="entry name" value="MFS_1"/>
    <property type="match status" value="1"/>
</dbReference>
<dbReference type="InterPro" id="IPR020846">
    <property type="entry name" value="MFS_dom"/>
</dbReference>
<feature type="transmembrane region" description="Helical" evidence="5">
    <location>
        <begin position="396"/>
        <end position="418"/>
    </location>
</feature>
<keyword evidence="3 5" id="KW-1133">Transmembrane helix</keyword>
<dbReference type="GO" id="GO:0022857">
    <property type="term" value="F:transmembrane transporter activity"/>
    <property type="evidence" value="ECO:0007669"/>
    <property type="project" value="InterPro"/>
</dbReference>
<feature type="domain" description="Major facilitator superfamily (MFS) profile" evidence="6">
    <location>
        <begin position="81"/>
        <end position="482"/>
    </location>
</feature>
<evidence type="ECO:0000256" key="4">
    <source>
        <dbReference type="ARBA" id="ARBA00023136"/>
    </source>
</evidence>
<feature type="transmembrane region" description="Helical" evidence="5">
    <location>
        <begin position="323"/>
        <end position="344"/>
    </location>
</feature>
<gene>
    <name evidence="7" type="ORF">SmJEL517_g00572</name>
</gene>
<keyword evidence="2 5" id="KW-0812">Transmembrane</keyword>